<dbReference type="InterPro" id="IPR036388">
    <property type="entry name" value="WH-like_DNA-bd_sf"/>
</dbReference>
<dbReference type="InterPro" id="IPR036390">
    <property type="entry name" value="WH_DNA-bd_sf"/>
</dbReference>
<reference evidence="3" key="1">
    <citation type="submission" date="2022-08" db="EMBL/GenBank/DDBJ databases">
        <authorList>
            <person name="Deng Y."/>
            <person name="Han X.-F."/>
            <person name="Zhang Y.-Q."/>
        </authorList>
    </citation>
    <scope>NUCLEOTIDE SEQUENCE</scope>
    <source>
        <strain evidence="3">CPCC 203407</strain>
    </source>
</reference>
<keyword evidence="4" id="KW-1185">Reference proteome</keyword>
<feature type="domain" description="Helix-turn-helix type 11" evidence="1">
    <location>
        <begin position="6"/>
        <end position="62"/>
    </location>
</feature>
<evidence type="ECO:0000259" key="1">
    <source>
        <dbReference type="Pfam" id="PF08279"/>
    </source>
</evidence>
<dbReference type="SUPFAM" id="SSF46785">
    <property type="entry name" value="Winged helix' DNA-binding domain"/>
    <property type="match status" value="1"/>
</dbReference>
<dbReference type="EMBL" id="JANLCK010000006">
    <property type="protein sequence ID" value="MCS5726715.1"/>
    <property type="molecule type" value="Genomic_DNA"/>
</dbReference>
<dbReference type="PANTHER" id="PTHR34580:SF1">
    <property type="entry name" value="PROTEIN PAFC"/>
    <property type="match status" value="1"/>
</dbReference>
<dbReference type="InterPro" id="IPR013196">
    <property type="entry name" value="HTH_11"/>
</dbReference>
<dbReference type="PROSITE" id="PS52050">
    <property type="entry name" value="WYL"/>
    <property type="match status" value="1"/>
</dbReference>
<organism evidence="3 4">
    <name type="scientific">Herbiconiux oxytropis</name>
    <dbReference type="NCBI Taxonomy" id="2970915"/>
    <lineage>
        <taxon>Bacteria</taxon>
        <taxon>Bacillati</taxon>
        <taxon>Actinomycetota</taxon>
        <taxon>Actinomycetes</taxon>
        <taxon>Micrococcales</taxon>
        <taxon>Microbacteriaceae</taxon>
        <taxon>Herbiconiux</taxon>
    </lineage>
</organism>
<accession>A0AA41XIQ0</accession>
<dbReference type="Pfam" id="PF13280">
    <property type="entry name" value="WYL"/>
    <property type="match status" value="1"/>
</dbReference>
<dbReference type="InterPro" id="IPR051534">
    <property type="entry name" value="CBASS_pafABC_assoc_protein"/>
</dbReference>
<evidence type="ECO:0000313" key="4">
    <source>
        <dbReference type="Proteomes" id="UP001165587"/>
    </source>
</evidence>
<gene>
    <name evidence="3" type="ORF">N1028_12505</name>
</gene>
<comment type="caution">
    <text evidence="3">The sequence shown here is derived from an EMBL/GenBank/DDBJ whole genome shotgun (WGS) entry which is preliminary data.</text>
</comment>
<proteinExistence type="predicted"/>
<dbReference type="RefSeq" id="WP_259529430.1">
    <property type="nucleotide sequence ID" value="NZ_JANLCK010000006.1"/>
</dbReference>
<dbReference type="PANTHER" id="PTHR34580">
    <property type="match status" value="1"/>
</dbReference>
<name>A0AA41XIQ0_9MICO</name>
<feature type="domain" description="WYL" evidence="2">
    <location>
        <begin position="140"/>
        <end position="202"/>
    </location>
</feature>
<dbReference type="Proteomes" id="UP001165587">
    <property type="component" value="Unassembled WGS sequence"/>
</dbReference>
<evidence type="ECO:0000313" key="3">
    <source>
        <dbReference type="EMBL" id="MCS5726715.1"/>
    </source>
</evidence>
<dbReference type="Gene3D" id="1.10.10.10">
    <property type="entry name" value="Winged helix-like DNA-binding domain superfamily/Winged helix DNA-binding domain"/>
    <property type="match status" value="1"/>
</dbReference>
<evidence type="ECO:0000259" key="2">
    <source>
        <dbReference type="Pfam" id="PF13280"/>
    </source>
</evidence>
<protein>
    <submittedName>
        <fullName evidence="3">YafY family transcriptional regulator</fullName>
    </submittedName>
</protein>
<dbReference type="Pfam" id="PF08279">
    <property type="entry name" value="HTH_11"/>
    <property type="match status" value="1"/>
</dbReference>
<dbReference type="InterPro" id="IPR026881">
    <property type="entry name" value="WYL_dom"/>
</dbReference>
<sequence>MTRTDRLYALVEELRAVAPRPRSARWLADRFGVSSRTIERDLSALQQGGVPIWAEPGRTGGYCLDTAHTLSPLGFTVDEALTVMVALGALATSPFRDSATSALRKVVAVTDDRRLRETADLAARIHLLGDEKPTSAPRGLDAALRTGQVLRISYTDREGGATERDVEPMGFVGKGDDWYLIAWCRLRDGLRAFRGDRIVHAEPLIERAPRRTLRAEDLGIVEGRLQAVGLGPDTA</sequence>
<dbReference type="AlphaFoldDB" id="A0AA41XIQ0"/>